<evidence type="ECO:0000313" key="2">
    <source>
        <dbReference type="Proteomes" id="UP001596220"/>
    </source>
</evidence>
<evidence type="ECO:0000313" key="1">
    <source>
        <dbReference type="EMBL" id="MFC6087752.1"/>
    </source>
</evidence>
<accession>A0ABW1NYF1</accession>
<dbReference type="RefSeq" id="WP_380631645.1">
    <property type="nucleotide sequence ID" value="NZ_JBHSQO010000001.1"/>
</dbReference>
<comment type="caution">
    <text evidence="1">The sequence shown here is derived from an EMBL/GenBank/DDBJ whole genome shotgun (WGS) entry which is preliminary data.</text>
</comment>
<gene>
    <name evidence="1" type="ORF">ACFP3R_00535</name>
</gene>
<protein>
    <submittedName>
        <fullName evidence="1">Uncharacterized protein</fullName>
    </submittedName>
</protein>
<dbReference type="EMBL" id="JBHSQO010000001">
    <property type="protein sequence ID" value="MFC6087752.1"/>
    <property type="molecule type" value="Genomic_DNA"/>
</dbReference>
<dbReference type="Proteomes" id="UP001596220">
    <property type="component" value="Unassembled WGS sequence"/>
</dbReference>
<name>A0ABW1NYF1_9PSEU</name>
<organism evidence="1 2">
    <name type="scientific">Saccharothrix lopnurensis</name>
    <dbReference type="NCBI Taxonomy" id="1670621"/>
    <lineage>
        <taxon>Bacteria</taxon>
        <taxon>Bacillati</taxon>
        <taxon>Actinomycetota</taxon>
        <taxon>Actinomycetes</taxon>
        <taxon>Pseudonocardiales</taxon>
        <taxon>Pseudonocardiaceae</taxon>
        <taxon>Saccharothrix</taxon>
    </lineage>
</organism>
<sequence>MAEPAGVPLSRRLFLHASVLGTATATGVVDGQAVTGEHTAAYGRDPVG</sequence>
<keyword evidence="2" id="KW-1185">Reference proteome</keyword>
<proteinExistence type="predicted"/>
<reference evidence="2" key="1">
    <citation type="journal article" date="2019" name="Int. J. Syst. Evol. Microbiol.">
        <title>The Global Catalogue of Microorganisms (GCM) 10K type strain sequencing project: providing services to taxonomists for standard genome sequencing and annotation.</title>
        <authorList>
            <consortium name="The Broad Institute Genomics Platform"/>
            <consortium name="The Broad Institute Genome Sequencing Center for Infectious Disease"/>
            <person name="Wu L."/>
            <person name="Ma J."/>
        </authorList>
    </citation>
    <scope>NUCLEOTIDE SEQUENCE [LARGE SCALE GENOMIC DNA]</scope>
    <source>
        <strain evidence="2">CGMCC 4.7246</strain>
    </source>
</reference>